<dbReference type="InterPro" id="IPR014094">
    <property type="entry name" value="LpoB"/>
</dbReference>
<accession>A0ABR5YBQ5</accession>
<keyword evidence="2" id="KW-1185">Reference proteome</keyword>
<organism evidence="1 2">
    <name type="scientific">Sphingomonas hankookensis</name>
    <dbReference type="NCBI Taxonomy" id="563996"/>
    <lineage>
        <taxon>Bacteria</taxon>
        <taxon>Pseudomonadati</taxon>
        <taxon>Pseudomonadota</taxon>
        <taxon>Alphaproteobacteria</taxon>
        <taxon>Sphingomonadales</taxon>
        <taxon>Sphingomonadaceae</taxon>
        <taxon>Sphingomonas</taxon>
    </lineage>
</organism>
<evidence type="ECO:0000313" key="2">
    <source>
        <dbReference type="Proteomes" id="UP000076609"/>
    </source>
</evidence>
<gene>
    <name evidence="1" type="ORF">AVT10_16690</name>
</gene>
<comment type="caution">
    <text evidence="1">The sequence shown here is derived from an EMBL/GenBank/DDBJ whole genome shotgun (WGS) entry which is preliminary data.</text>
</comment>
<protein>
    <recommendedName>
        <fullName evidence="3">Penicillin-binding protein activator LpoB</fullName>
    </recommendedName>
</protein>
<proteinExistence type="predicted"/>
<evidence type="ECO:0000313" key="1">
    <source>
        <dbReference type="EMBL" id="KZE12060.1"/>
    </source>
</evidence>
<dbReference type="EMBL" id="LQQO01000032">
    <property type="protein sequence ID" value="KZE12060.1"/>
    <property type="molecule type" value="Genomic_DNA"/>
</dbReference>
<dbReference type="Pfam" id="PF13036">
    <property type="entry name" value="LpoB"/>
    <property type="match status" value="1"/>
</dbReference>
<dbReference type="Gene3D" id="3.40.50.10610">
    <property type="entry name" value="ABC-type transport auxiliary lipoprotein component"/>
    <property type="match status" value="1"/>
</dbReference>
<dbReference type="Proteomes" id="UP000076609">
    <property type="component" value="Unassembled WGS sequence"/>
</dbReference>
<evidence type="ECO:0008006" key="3">
    <source>
        <dbReference type="Google" id="ProtNLM"/>
    </source>
</evidence>
<sequence>MIADQIVRDLLSRPDIVGTPTPPRIVVDSEKFYNDSSQRIDRDMVTGALRASLSRAAAGRIRFVSRESMDIVMRERELKRTGVADTGTRGMTQGVSGVDYQLVGKMSSLDSRDMKSGLVQRRTQVVFELVDLETGDLPWTSQPYVILRAAGDDVVYR</sequence>
<reference evidence="2" key="1">
    <citation type="submission" date="2016-01" db="EMBL/GenBank/DDBJ databases">
        <title>Draft genome of Chromobacterium sp. F49.</title>
        <authorList>
            <person name="Hong K.W."/>
        </authorList>
    </citation>
    <scope>NUCLEOTIDE SEQUENCE [LARGE SCALE GENOMIC DNA]</scope>
    <source>
        <strain evidence="2">CN3</strain>
    </source>
</reference>
<name>A0ABR5YBQ5_9SPHN</name>